<name>A0A8K0UDJ0_9AGAR</name>
<keyword evidence="2" id="KW-1185">Reference proteome</keyword>
<evidence type="ECO:0000313" key="2">
    <source>
        <dbReference type="Proteomes" id="UP000813824"/>
    </source>
</evidence>
<protein>
    <submittedName>
        <fullName evidence="1">Uncharacterized protein</fullName>
    </submittedName>
</protein>
<dbReference type="EMBL" id="JAEVFJ010000070">
    <property type="protein sequence ID" value="KAH8074942.1"/>
    <property type="molecule type" value="Genomic_DNA"/>
</dbReference>
<dbReference type="AlphaFoldDB" id="A0A8K0UDJ0"/>
<proteinExistence type="predicted"/>
<dbReference type="OrthoDB" id="2688210at2759"/>
<organism evidence="1 2">
    <name type="scientific">Cristinia sonorae</name>
    <dbReference type="NCBI Taxonomy" id="1940300"/>
    <lineage>
        <taxon>Eukaryota</taxon>
        <taxon>Fungi</taxon>
        <taxon>Dikarya</taxon>
        <taxon>Basidiomycota</taxon>
        <taxon>Agaricomycotina</taxon>
        <taxon>Agaricomycetes</taxon>
        <taxon>Agaricomycetidae</taxon>
        <taxon>Agaricales</taxon>
        <taxon>Pleurotineae</taxon>
        <taxon>Stephanosporaceae</taxon>
        <taxon>Cristinia</taxon>
    </lineage>
</organism>
<reference evidence="1" key="1">
    <citation type="journal article" date="2021" name="New Phytol.">
        <title>Evolutionary innovations through gain and loss of genes in the ectomycorrhizal Boletales.</title>
        <authorList>
            <person name="Wu G."/>
            <person name="Miyauchi S."/>
            <person name="Morin E."/>
            <person name="Kuo A."/>
            <person name="Drula E."/>
            <person name="Varga T."/>
            <person name="Kohler A."/>
            <person name="Feng B."/>
            <person name="Cao Y."/>
            <person name="Lipzen A."/>
            <person name="Daum C."/>
            <person name="Hundley H."/>
            <person name="Pangilinan J."/>
            <person name="Johnson J."/>
            <person name="Barry K."/>
            <person name="LaButti K."/>
            <person name="Ng V."/>
            <person name="Ahrendt S."/>
            <person name="Min B."/>
            <person name="Choi I.G."/>
            <person name="Park H."/>
            <person name="Plett J.M."/>
            <person name="Magnuson J."/>
            <person name="Spatafora J.W."/>
            <person name="Nagy L.G."/>
            <person name="Henrissat B."/>
            <person name="Grigoriev I.V."/>
            <person name="Yang Z.L."/>
            <person name="Xu J."/>
            <person name="Martin F.M."/>
        </authorList>
    </citation>
    <scope>NUCLEOTIDE SEQUENCE</scope>
    <source>
        <strain evidence="1">KKN 215</strain>
    </source>
</reference>
<dbReference type="Proteomes" id="UP000813824">
    <property type="component" value="Unassembled WGS sequence"/>
</dbReference>
<comment type="caution">
    <text evidence="1">The sequence shown here is derived from an EMBL/GenBank/DDBJ whole genome shotgun (WGS) entry which is preliminary data.</text>
</comment>
<evidence type="ECO:0000313" key="1">
    <source>
        <dbReference type="EMBL" id="KAH8074942.1"/>
    </source>
</evidence>
<sequence length="258" mass="28773">MVERIQINPHNQHCPDFTAAAFQGLRDLIVGANPNADPIEQLENAWKIQNDSEKVLWDAQVAADALQQPPPVPPQPVPATIPGDGAPPKITFTKGKAVSRIPSQMCAYVPLFYATRAGLEATKTSSTTVSNEGYGLVTTSQGLQFQPCNEFKAYAHVIPDEELSWADVSEASRMLLSEIKTAGWEEDVILALHAFFYNIDGLDLRWLEDGPEIMVQYQVIVRKKWHDEIDKKTPDLFDISRISDEVLNDCKEIVASRR</sequence>
<gene>
    <name evidence="1" type="ORF">BXZ70DRAFT_1013155</name>
</gene>
<accession>A0A8K0UDJ0</accession>